<gene>
    <name evidence="1" type="ORF">AHA02nite_11980</name>
</gene>
<dbReference type="AlphaFoldDB" id="A0A511W7Q6"/>
<comment type="caution">
    <text evidence="1">The sequence shown here is derived from an EMBL/GenBank/DDBJ whole genome shotgun (WGS) entry which is preliminary data.</text>
</comment>
<evidence type="ECO:0008006" key="3">
    <source>
        <dbReference type="Google" id="ProtNLM"/>
    </source>
</evidence>
<keyword evidence="2" id="KW-1185">Reference proteome</keyword>
<evidence type="ECO:0000313" key="1">
    <source>
        <dbReference type="EMBL" id="GEN45422.1"/>
    </source>
</evidence>
<dbReference type="InterPro" id="IPR015001">
    <property type="entry name" value="DUF1850"/>
</dbReference>
<reference evidence="1 2" key="1">
    <citation type="submission" date="2019-07" db="EMBL/GenBank/DDBJ databases">
        <title>Whole genome shotgun sequence of Alkalibacillus haloalkaliphilus NBRC 103110.</title>
        <authorList>
            <person name="Hosoyama A."/>
            <person name="Uohara A."/>
            <person name="Ohji S."/>
            <person name="Ichikawa N."/>
        </authorList>
    </citation>
    <scope>NUCLEOTIDE SEQUENCE [LARGE SCALE GENOMIC DNA]</scope>
    <source>
        <strain evidence="1 2">NBRC 103110</strain>
    </source>
</reference>
<sequence>MLLFLTFFHWSVIKFESDGETYFLNSDSFTLTWIHSVENEPWYEVYERDGRQLVLTETYFKTFGAGVPSEGEIIESDDGFIRMVVNREMSHMNMIVSDHTETTIITDTKEIPLYELFEPYSEIEIKVHRVYLWNMWGGKPL</sequence>
<dbReference type="EMBL" id="BJYA01000004">
    <property type="protein sequence ID" value="GEN45422.1"/>
    <property type="molecule type" value="Genomic_DNA"/>
</dbReference>
<name>A0A511W7Q6_9BACI</name>
<proteinExistence type="predicted"/>
<evidence type="ECO:0000313" key="2">
    <source>
        <dbReference type="Proteomes" id="UP000321440"/>
    </source>
</evidence>
<protein>
    <recommendedName>
        <fullName evidence="3">DUF1850 domain-containing protein</fullName>
    </recommendedName>
</protein>
<accession>A0A511W7Q6</accession>
<dbReference type="Proteomes" id="UP000321440">
    <property type="component" value="Unassembled WGS sequence"/>
</dbReference>
<organism evidence="1 2">
    <name type="scientific">Alkalibacillus haloalkaliphilus</name>
    <dbReference type="NCBI Taxonomy" id="94136"/>
    <lineage>
        <taxon>Bacteria</taxon>
        <taxon>Bacillati</taxon>
        <taxon>Bacillota</taxon>
        <taxon>Bacilli</taxon>
        <taxon>Bacillales</taxon>
        <taxon>Bacillaceae</taxon>
        <taxon>Alkalibacillus</taxon>
    </lineage>
</organism>
<dbReference type="Pfam" id="PF08905">
    <property type="entry name" value="DUF1850"/>
    <property type="match status" value="1"/>
</dbReference>